<dbReference type="EMBL" id="JAPDDS010000017">
    <property type="protein sequence ID" value="MCW1887376.1"/>
    <property type="molecule type" value="Genomic_DNA"/>
</dbReference>
<reference evidence="1 2" key="1">
    <citation type="submission" date="2022-10" db="EMBL/GenBank/DDBJ databases">
        <title>Luteolibacter flavescens strain MCCC 1K03193, whole genome shotgun sequencing project.</title>
        <authorList>
            <person name="Zhao G."/>
            <person name="Shen L."/>
        </authorList>
    </citation>
    <scope>NUCLEOTIDE SEQUENCE [LARGE SCALE GENOMIC DNA]</scope>
    <source>
        <strain evidence="1 2">MCCC 1K03193</strain>
    </source>
</reference>
<evidence type="ECO:0000313" key="1">
    <source>
        <dbReference type="EMBL" id="MCW1887376.1"/>
    </source>
</evidence>
<gene>
    <name evidence="1" type="ORF">OKA04_21745</name>
</gene>
<dbReference type="Proteomes" id="UP001207930">
    <property type="component" value="Unassembled WGS sequence"/>
</dbReference>
<keyword evidence="2" id="KW-1185">Reference proteome</keyword>
<dbReference type="RefSeq" id="WP_264503332.1">
    <property type="nucleotide sequence ID" value="NZ_JAPDDS010000017.1"/>
</dbReference>
<sequence>MKKLEPALMQASPNGNPDGTFVGMYVGAIRNKESLYRTGVFPWQNSPMWKGLLPLIACSDCGWEGCGGVWTRIYVGRRHVFWSGLGFSGAGAGFGPIYDRSVFVFDREQYDEVFDDLLKQIGPEE</sequence>
<protein>
    <submittedName>
        <fullName evidence="1">Uncharacterized protein</fullName>
    </submittedName>
</protein>
<name>A0ABT3FVX5_9BACT</name>
<evidence type="ECO:0000313" key="2">
    <source>
        <dbReference type="Proteomes" id="UP001207930"/>
    </source>
</evidence>
<comment type="caution">
    <text evidence="1">The sequence shown here is derived from an EMBL/GenBank/DDBJ whole genome shotgun (WGS) entry which is preliminary data.</text>
</comment>
<organism evidence="1 2">
    <name type="scientific">Luteolibacter flavescens</name>
    <dbReference type="NCBI Taxonomy" id="1859460"/>
    <lineage>
        <taxon>Bacteria</taxon>
        <taxon>Pseudomonadati</taxon>
        <taxon>Verrucomicrobiota</taxon>
        <taxon>Verrucomicrobiia</taxon>
        <taxon>Verrucomicrobiales</taxon>
        <taxon>Verrucomicrobiaceae</taxon>
        <taxon>Luteolibacter</taxon>
    </lineage>
</organism>
<accession>A0ABT3FVX5</accession>
<proteinExistence type="predicted"/>